<keyword evidence="3" id="KW-0812">Transmembrane</keyword>
<dbReference type="InterPro" id="IPR001611">
    <property type="entry name" value="Leu-rich_rpt"/>
</dbReference>
<evidence type="ECO:0000256" key="2">
    <source>
        <dbReference type="ARBA" id="ARBA00022614"/>
    </source>
</evidence>
<dbReference type="SUPFAM" id="SSF52047">
    <property type="entry name" value="RNI-like"/>
    <property type="match status" value="1"/>
</dbReference>
<evidence type="ECO:0000256" key="5">
    <source>
        <dbReference type="ARBA" id="ARBA00022737"/>
    </source>
</evidence>
<accession>A0A9D4ATP7</accession>
<sequence>MGFPANIFLFACMFTFTLWNNIQLSMENEFTAHYSSSFLACVPKSQSKHTTVLDLSQKNISELHISDFSSLPELQVLNLSHNLIRELDFNVFKFNEKLECLDLSHNNLWNMYCQTLAGLRHLDLSFNKFKTLPICQEFGNMLNLEYLGLSATMIRKSDFRGITHLQLHTVFLTLEDLSHYEAKSLTVLNTKNLHIVFPINKNFAFPLLYDGMNTSEKLELSNIRYNSTDFPFPTFDPLKFKTLSLRFNNVDLSWSILVRIFTIVWSTPVEYFTVKNLTFQGSIQSTTNTDFSLLSYWAQSVYSGSSMKALILDHIRTKVFSFSQDILYKTFSDMNIENLTISDAFMPHMLCPSSTSLFQYLDFSYNALTDEVFKNCDTLTHLKMLILQRNQLENLSKVSSMTSKMKSLKHMDISRNLLYYDENENYCHWVGTL</sequence>
<dbReference type="GO" id="GO:0005886">
    <property type="term" value="C:plasma membrane"/>
    <property type="evidence" value="ECO:0007669"/>
    <property type="project" value="TreeGrafter"/>
</dbReference>
<keyword evidence="6" id="KW-1133">Transmembrane helix</keyword>
<feature type="chain" id="PRO_5038789403" description="Toll-like receptor 1" evidence="9">
    <location>
        <begin position="20"/>
        <end position="433"/>
    </location>
</feature>
<dbReference type="SUPFAM" id="SSF52058">
    <property type="entry name" value="L domain-like"/>
    <property type="match status" value="1"/>
</dbReference>
<dbReference type="AlphaFoldDB" id="A0A9D4ATP7"/>
<keyword evidence="8" id="KW-0325">Glycoprotein</keyword>
<evidence type="ECO:0000256" key="9">
    <source>
        <dbReference type="SAM" id="SignalP"/>
    </source>
</evidence>
<dbReference type="Pfam" id="PF00560">
    <property type="entry name" value="LRR_1"/>
    <property type="match status" value="1"/>
</dbReference>
<dbReference type="GO" id="GO:0035663">
    <property type="term" value="F:Toll-like receptor 2 binding"/>
    <property type="evidence" value="ECO:0007669"/>
    <property type="project" value="TreeGrafter"/>
</dbReference>
<keyword evidence="7" id="KW-0472">Membrane</keyword>
<comment type="subcellular location">
    <subcellularLocation>
        <location evidence="1">Membrane</location>
        <topology evidence="1">Single-pass membrane protein</topology>
    </subcellularLocation>
</comment>
<dbReference type="GO" id="GO:0038023">
    <property type="term" value="F:signaling receptor activity"/>
    <property type="evidence" value="ECO:0007669"/>
    <property type="project" value="TreeGrafter"/>
</dbReference>
<dbReference type="Gene3D" id="3.80.10.10">
    <property type="entry name" value="Ribonuclease Inhibitor"/>
    <property type="match status" value="1"/>
</dbReference>
<evidence type="ECO:0000256" key="6">
    <source>
        <dbReference type="ARBA" id="ARBA00022989"/>
    </source>
</evidence>
<feature type="non-terminal residue" evidence="10">
    <location>
        <position position="433"/>
    </location>
</feature>
<evidence type="ECO:0000256" key="7">
    <source>
        <dbReference type="ARBA" id="ARBA00023136"/>
    </source>
</evidence>
<feature type="signal peptide" evidence="9">
    <location>
        <begin position="1"/>
        <end position="19"/>
    </location>
</feature>
<evidence type="ECO:0000313" key="11">
    <source>
        <dbReference type="Proteomes" id="UP000827986"/>
    </source>
</evidence>
<dbReference type="EMBL" id="JAHDVG010000484">
    <property type="protein sequence ID" value="KAH1170443.1"/>
    <property type="molecule type" value="Genomic_DNA"/>
</dbReference>
<comment type="caution">
    <text evidence="10">The sequence shown here is derived from an EMBL/GenBank/DDBJ whole genome shotgun (WGS) entry which is preliminary data.</text>
</comment>
<protein>
    <recommendedName>
        <fullName evidence="12">Toll-like receptor 1</fullName>
    </recommendedName>
</protein>
<dbReference type="GO" id="GO:0006954">
    <property type="term" value="P:inflammatory response"/>
    <property type="evidence" value="ECO:0007669"/>
    <property type="project" value="TreeGrafter"/>
</dbReference>
<keyword evidence="4 9" id="KW-0732">Signal</keyword>
<dbReference type="SMART" id="SM00369">
    <property type="entry name" value="LRR_TYP"/>
    <property type="match status" value="3"/>
</dbReference>
<proteinExistence type="predicted"/>
<evidence type="ECO:0000256" key="3">
    <source>
        <dbReference type="ARBA" id="ARBA00022692"/>
    </source>
</evidence>
<keyword evidence="2" id="KW-0433">Leucine-rich repeat</keyword>
<dbReference type="Proteomes" id="UP000827986">
    <property type="component" value="Unassembled WGS sequence"/>
</dbReference>
<evidence type="ECO:0000256" key="8">
    <source>
        <dbReference type="ARBA" id="ARBA00023180"/>
    </source>
</evidence>
<dbReference type="PANTHER" id="PTHR24365">
    <property type="entry name" value="TOLL-LIKE RECEPTOR"/>
    <property type="match status" value="1"/>
</dbReference>
<dbReference type="GO" id="GO:0071221">
    <property type="term" value="P:cellular response to bacterial lipopeptide"/>
    <property type="evidence" value="ECO:0007669"/>
    <property type="project" value="TreeGrafter"/>
</dbReference>
<organism evidence="10 11">
    <name type="scientific">Mauremys mutica</name>
    <name type="common">yellowpond turtle</name>
    <dbReference type="NCBI Taxonomy" id="74926"/>
    <lineage>
        <taxon>Eukaryota</taxon>
        <taxon>Metazoa</taxon>
        <taxon>Chordata</taxon>
        <taxon>Craniata</taxon>
        <taxon>Vertebrata</taxon>
        <taxon>Euteleostomi</taxon>
        <taxon>Archelosauria</taxon>
        <taxon>Testudinata</taxon>
        <taxon>Testudines</taxon>
        <taxon>Cryptodira</taxon>
        <taxon>Durocryptodira</taxon>
        <taxon>Testudinoidea</taxon>
        <taxon>Geoemydidae</taxon>
        <taxon>Geoemydinae</taxon>
        <taxon>Mauremys</taxon>
    </lineage>
</organism>
<dbReference type="InterPro" id="IPR032675">
    <property type="entry name" value="LRR_dom_sf"/>
</dbReference>
<keyword evidence="5" id="KW-0677">Repeat</keyword>
<dbReference type="GO" id="GO:0071723">
    <property type="term" value="F:lipopeptide binding"/>
    <property type="evidence" value="ECO:0007669"/>
    <property type="project" value="TreeGrafter"/>
</dbReference>
<dbReference type="PANTHER" id="PTHR24365:SF422">
    <property type="entry name" value="TOLL-LIKE RECEPTOR 6"/>
    <property type="match status" value="1"/>
</dbReference>
<dbReference type="Pfam" id="PF13855">
    <property type="entry name" value="LRR_8"/>
    <property type="match status" value="1"/>
</dbReference>
<reference evidence="10" key="1">
    <citation type="submission" date="2021-09" db="EMBL/GenBank/DDBJ databases">
        <title>The genome of Mauremys mutica provides insights into the evolution of semi-aquatic lifestyle.</title>
        <authorList>
            <person name="Gong S."/>
            <person name="Gao Y."/>
        </authorList>
    </citation>
    <scope>NUCLEOTIDE SEQUENCE</scope>
    <source>
        <strain evidence="10">MM-2020</strain>
        <tissue evidence="10">Muscle</tissue>
    </source>
</reference>
<dbReference type="InterPro" id="IPR003591">
    <property type="entry name" value="Leu-rich_rpt_typical-subtyp"/>
</dbReference>
<dbReference type="PROSITE" id="PS51450">
    <property type="entry name" value="LRR"/>
    <property type="match status" value="1"/>
</dbReference>
<keyword evidence="11" id="KW-1185">Reference proteome</keyword>
<gene>
    <name evidence="10" type="ORF">KIL84_001428</name>
</gene>
<evidence type="ECO:0008006" key="12">
    <source>
        <dbReference type="Google" id="ProtNLM"/>
    </source>
</evidence>
<dbReference type="GO" id="GO:0002224">
    <property type="term" value="P:toll-like receptor signaling pathway"/>
    <property type="evidence" value="ECO:0007669"/>
    <property type="project" value="TreeGrafter"/>
</dbReference>
<evidence type="ECO:0000256" key="4">
    <source>
        <dbReference type="ARBA" id="ARBA00022729"/>
    </source>
</evidence>
<evidence type="ECO:0000313" key="10">
    <source>
        <dbReference type="EMBL" id="KAH1170443.1"/>
    </source>
</evidence>
<evidence type="ECO:0000256" key="1">
    <source>
        <dbReference type="ARBA" id="ARBA00004167"/>
    </source>
</evidence>
<name>A0A9D4ATP7_9SAUR</name>